<evidence type="ECO:0000313" key="1">
    <source>
        <dbReference type="EMBL" id="CAH2070484.1"/>
    </source>
</evidence>
<name>A0AAU9SPS6_THLAR</name>
<evidence type="ECO:0000313" key="2">
    <source>
        <dbReference type="Proteomes" id="UP000836841"/>
    </source>
</evidence>
<gene>
    <name evidence="1" type="ORF">TAV2_LOCUS18880</name>
</gene>
<reference evidence="1 2" key="1">
    <citation type="submission" date="2022-03" db="EMBL/GenBank/DDBJ databases">
        <authorList>
            <person name="Nunn A."/>
            <person name="Chopra R."/>
            <person name="Nunn A."/>
            <person name="Contreras Garrido A."/>
        </authorList>
    </citation>
    <scope>NUCLEOTIDE SEQUENCE [LARGE SCALE GENOMIC DNA]</scope>
</reference>
<dbReference type="Proteomes" id="UP000836841">
    <property type="component" value="Chromosome 6"/>
</dbReference>
<protein>
    <submittedName>
        <fullName evidence="1">Uncharacterized protein</fullName>
    </submittedName>
</protein>
<dbReference type="AlphaFoldDB" id="A0AAU9SPS6"/>
<dbReference type="EMBL" id="OU466862">
    <property type="protein sequence ID" value="CAH2070484.1"/>
    <property type="molecule type" value="Genomic_DNA"/>
</dbReference>
<keyword evidence="2" id="KW-1185">Reference proteome</keyword>
<accession>A0AAU9SPS6</accession>
<sequence length="76" mass="8642">MCHHMSLQTILPAAGLTIEIITFFATTRVRNCDELPNEINEFEPANYQNILDGSLDPNYLIDLIGKLLDLNIIIQR</sequence>
<organism evidence="1 2">
    <name type="scientific">Thlaspi arvense</name>
    <name type="common">Field penny-cress</name>
    <dbReference type="NCBI Taxonomy" id="13288"/>
    <lineage>
        <taxon>Eukaryota</taxon>
        <taxon>Viridiplantae</taxon>
        <taxon>Streptophyta</taxon>
        <taxon>Embryophyta</taxon>
        <taxon>Tracheophyta</taxon>
        <taxon>Spermatophyta</taxon>
        <taxon>Magnoliopsida</taxon>
        <taxon>eudicotyledons</taxon>
        <taxon>Gunneridae</taxon>
        <taxon>Pentapetalae</taxon>
        <taxon>rosids</taxon>
        <taxon>malvids</taxon>
        <taxon>Brassicales</taxon>
        <taxon>Brassicaceae</taxon>
        <taxon>Thlaspideae</taxon>
        <taxon>Thlaspi</taxon>
    </lineage>
</organism>
<proteinExistence type="predicted"/>